<evidence type="ECO:0000256" key="1">
    <source>
        <dbReference type="SAM" id="MobiDB-lite"/>
    </source>
</evidence>
<feature type="region of interest" description="Disordered" evidence="1">
    <location>
        <begin position="150"/>
        <end position="169"/>
    </location>
</feature>
<organism evidence="2 3">
    <name type="scientific">Cylindrobasidium torrendii FP15055 ss-10</name>
    <dbReference type="NCBI Taxonomy" id="1314674"/>
    <lineage>
        <taxon>Eukaryota</taxon>
        <taxon>Fungi</taxon>
        <taxon>Dikarya</taxon>
        <taxon>Basidiomycota</taxon>
        <taxon>Agaricomycotina</taxon>
        <taxon>Agaricomycetes</taxon>
        <taxon>Agaricomycetidae</taxon>
        <taxon>Agaricales</taxon>
        <taxon>Marasmiineae</taxon>
        <taxon>Physalacriaceae</taxon>
        <taxon>Cylindrobasidium</taxon>
    </lineage>
</organism>
<accession>A0A0D7B5M2</accession>
<evidence type="ECO:0000313" key="3">
    <source>
        <dbReference type="Proteomes" id="UP000054007"/>
    </source>
</evidence>
<protein>
    <submittedName>
        <fullName evidence="2">Uncharacterized protein</fullName>
    </submittedName>
</protein>
<feature type="compositionally biased region" description="Polar residues" evidence="1">
    <location>
        <begin position="153"/>
        <end position="169"/>
    </location>
</feature>
<dbReference type="Proteomes" id="UP000054007">
    <property type="component" value="Unassembled WGS sequence"/>
</dbReference>
<name>A0A0D7B5M2_9AGAR</name>
<keyword evidence="3" id="KW-1185">Reference proteome</keyword>
<dbReference type="AlphaFoldDB" id="A0A0D7B5M2"/>
<proteinExistence type="predicted"/>
<evidence type="ECO:0000313" key="2">
    <source>
        <dbReference type="EMBL" id="KIY65787.1"/>
    </source>
</evidence>
<gene>
    <name evidence="2" type="ORF">CYLTODRAFT_412337</name>
</gene>
<reference evidence="2 3" key="1">
    <citation type="journal article" date="2015" name="Fungal Genet. Biol.">
        <title>Evolution of novel wood decay mechanisms in Agaricales revealed by the genome sequences of Fistulina hepatica and Cylindrobasidium torrendii.</title>
        <authorList>
            <person name="Floudas D."/>
            <person name="Held B.W."/>
            <person name="Riley R."/>
            <person name="Nagy L.G."/>
            <person name="Koehler G."/>
            <person name="Ransdell A.S."/>
            <person name="Younus H."/>
            <person name="Chow J."/>
            <person name="Chiniquy J."/>
            <person name="Lipzen A."/>
            <person name="Tritt A."/>
            <person name="Sun H."/>
            <person name="Haridas S."/>
            <person name="LaButti K."/>
            <person name="Ohm R.A."/>
            <person name="Kues U."/>
            <person name="Blanchette R.A."/>
            <person name="Grigoriev I.V."/>
            <person name="Minto R.E."/>
            <person name="Hibbett D.S."/>
        </authorList>
    </citation>
    <scope>NUCLEOTIDE SEQUENCE [LARGE SCALE GENOMIC DNA]</scope>
    <source>
        <strain evidence="2 3">FP15055 ss-10</strain>
    </source>
</reference>
<dbReference type="EMBL" id="KN880577">
    <property type="protein sequence ID" value="KIY65787.1"/>
    <property type="molecule type" value="Genomic_DNA"/>
</dbReference>
<sequence>MSKLQRTAVARRTAKLGFALYSQLIHRSAQTQGTLALTDHKSKGRLRIRDVEYQARDRKGGYIRVVLLLPNKRKESEKASTPVAVHPRPTAKYKQGLLDSVDWTFVILKNIINDLSSFEAALSIAHSHPVAPFRVMWAFVHSFQGHSHPTIKSLKSNTGAMSSRSPKSS</sequence>